<dbReference type="OrthoDB" id="719247at2759"/>
<comment type="caution">
    <text evidence="2">The sequence shown here is derived from an EMBL/GenBank/DDBJ whole genome shotgun (WGS) entry which is preliminary data.</text>
</comment>
<gene>
    <name evidence="2" type="ORF">NCGR_LOCUS66400</name>
</gene>
<evidence type="ECO:0000256" key="1">
    <source>
        <dbReference type="SAM" id="MobiDB-lite"/>
    </source>
</evidence>
<evidence type="ECO:0000313" key="3">
    <source>
        <dbReference type="Proteomes" id="UP000604825"/>
    </source>
</evidence>
<dbReference type="AlphaFoldDB" id="A0A811SP05"/>
<keyword evidence="3" id="KW-1185">Reference proteome</keyword>
<name>A0A811SP05_9POAL</name>
<reference evidence="2" key="1">
    <citation type="submission" date="2020-10" db="EMBL/GenBank/DDBJ databases">
        <authorList>
            <person name="Han B."/>
            <person name="Lu T."/>
            <person name="Zhao Q."/>
            <person name="Huang X."/>
            <person name="Zhao Y."/>
        </authorList>
    </citation>
    <scope>NUCLEOTIDE SEQUENCE</scope>
</reference>
<dbReference type="EMBL" id="CAJGYO010000449">
    <property type="protein sequence ID" value="CAD6342302.1"/>
    <property type="molecule type" value="Genomic_DNA"/>
</dbReference>
<organism evidence="2 3">
    <name type="scientific">Miscanthus lutarioriparius</name>
    <dbReference type="NCBI Taxonomy" id="422564"/>
    <lineage>
        <taxon>Eukaryota</taxon>
        <taxon>Viridiplantae</taxon>
        <taxon>Streptophyta</taxon>
        <taxon>Embryophyta</taxon>
        <taxon>Tracheophyta</taxon>
        <taxon>Spermatophyta</taxon>
        <taxon>Magnoliopsida</taxon>
        <taxon>Liliopsida</taxon>
        <taxon>Poales</taxon>
        <taxon>Poaceae</taxon>
        <taxon>PACMAD clade</taxon>
        <taxon>Panicoideae</taxon>
        <taxon>Andropogonodae</taxon>
        <taxon>Andropogoneae</taxon>
        <taxon>Saccharinae</taxon>
        <taxon>Miscanthus</taxon>
    </lineage>
</organism>
<sequence>MKLEKKELKEKRKLEQKEKRNKKQKDQYKKDHKLQVNDLVNKDLDIAHNKKMDNLGVKKIANKKKFNNNGTSLLKGFNKLKIIQSNNKSFQQRKKFYEDLSIDKMKENMRKYEPDKDMTKDNTNFYYTTGVTSQSLSGVRYVYGNLLALVKLGCFTTVWYNYTECAPDFLSSGMFPDHFVDFFKDVSEVPGSEDLLLLDTKDDTTQSIVESGKLLKDTMQIVAEELAEGLPDEDIPIEGSNWISVGVPANLQEDILSFRTCIRRRSLLICQRYTGIGPDLGFGSIESVPTTQLIRNLFPKEGVYKTIELVKGLYLLDKIEGHHIIKFREALRTKTIYRMFSTGKNTPLSFSCNDGNKLMLLSAIDSIYNDEWRKRGVLPFRKERLQTELFVTDNFPLSPIDYFQYRKSEIPSFLYDMLRTQASLGYLWLKEWVQDGDGMIGVYQCREPTDLFLMTALSRVLIRIWGSQNIAPITTNVETLNDVKCIHYGFLNRQQNVDKLVLIDLSPCMNQARNSRLLKSFHTETSKGVVFNLLKQILFLPIYDLNAKKMIPINLIPPIGEITNVILHIFYQGKFDLVIEEKYPGITYTRWGHEVIIALKKNDSFTFDDDTVISLLDEINLDGEFEFLSKEDYDCMPACNGEKAILLDEDGCVSFTPGVPPVEDYPTSCDVFLNEGSNVAGYSKIIFQETKDISQTVVTAFKEDPFDKMGVKVLIDNNIPLSQFRVAVGLAIMIGFSLSIGVLPDLNEVLQY</sequence>
<proteinExistence type="predicted"/>
<protein>
    <submittedName>
        <fullName evidence="2">Uncharacterized protein</fullName>
    </submittedName>
</protein>
<evidence type="ECO:0000313" key="2">
    <source>
        <dbReference type="EMBL" id="CAD6342302.1"/>
    </source>
</evidence>
<accession>A0A811SP05</accession>
<feature type="region of interest" description="Disordered" evidence="1">
    <location>
        <begin position="1"/>
        <end position="33"/>
    </location>
</feature>
<dbReference type="Proteomes" id="UP000604825">
    <property type="component" value="Unassembled WGS sequence"/>
</dbReference>